<comment type="caution">
    <text evidence="3">The sequence shown here is derived from an EMBL/GenBank/DDBJ whole genome shotgun (WGS) entry which is preliminary data.</text>
</comment>
<dbReference type="InterPro" id="IPR050121">
    <property type="entry name" value="Cytochrome_P450_monoxygenase"/>
</dbReference>
<dbReference type="Gene3D" id="1.10.630.10">
    <property type="entry name" value="Cytochrome P450"/>
    <property type="match status" value="1"/>
</dbReference>
<dbReference type="InterPro" id="IPR036396">
    <property type="entry name" value="Cyt_P450_sf"/>
</dbReference>
<keyword evidence="4" id="KW-1185">Reference proteome</keyword>
<sequence>MTALSAGSPGRPPAHGHAADDIDLDRDDLMGRMNEPPRLPGGSFAAWNRDRLALARRGAEECGNVWQLEPSVYVAATAGPCEEVLHRAQDFLKVPSPLFPPLKRSSGSQTPEQRAHAHAARMRGLRPQAVAARIGEIAPGTARFADQWPTGQDVEILPPLRHTLAEIGVRYLFSEDAPTLLPFAPQLFLAREMLVRPSRWVWPRWIPTPARRFRTRQQVDFTNALRSVVRRRRSSGHLGDDVLGQMLRPSSRYGPLPEEAILDSLPGITVATFETPSRAAGWILLHLARYPQAAGRVAAEAALLPVDPAATTRTHLDSLQYTQALVREVLRLDPPSWLLTRRATRQTQLAGYTIDAGSTVLVCPYTAHRDAREHFEPDQFRPERWLEDSGLPAKPEAFLSFGTGPHGCEGAALAMAMLTLLTAQTARCYHVSEPPGPEPSYRITTFGGLTTVGLRLRATLRG</sequence>
<dbReference type="Proteomes" id="UP000660675">
    <property type="component" value="Unassembled WGS sequence"/>
</dbReference>
<dbReference type="SUPFAM" id="SSF48264">
    <property type="entry name" value="Cytochrome P450"/>
    <property type="match status" value="1"/>
</dbReference>
<gene>
    <name evidence="3" type="ORF">GCM10015535_64580</name>
</gene>
<dbReference type="InterPro" id="IPR002397">
    <property type="entry name" value="Cyt_P450_B"/>
</dbReference>
<evidence type="ECO:0000256" key="2">
    <source>
        <dbReference type="SAM" id="MobiDB-lite"/>
    </source>
</evidence>
<dbReference type="PRINTS" id="PR00385">
    <property type="entry name" value="P450"/>
</dbReference>
<dbReference type="InterPro" id="IPR001128">
    <property type="entry name" value="Cyt_P450"/>
</dbReference>
<dbReference type="Pfam" id="PF00067">
    <property type="entry name" value="p450"/>
    <property type="match status" value="1"/>
</dbReference>
<feature type="region of interest" description="Disordered" evidence="2">
    <location>
        <begin position="1"/>
        <end position="21"/>
    </location>
</feature>
<dbReference type="PRINTS" id="PR00359">
    <property type="entry name" value="BP450"/>
</dbReference>
<name>A0ABQ2WAM7_9ACTN</name>
<evidence type="ECO:0000313" key="3">
    <source>
        <dbReference type="EMBL" id="GGV95956.1"/>
    </source>
</evidence>
<dbReference type="EMBL" id="BMTF01000035">
    <property type="protein sequence ID" value="GGV95956.1"/>
    <property type="molecule type" value="Genomic_DNA"/>
</dbReference>
<reference evidence="4" key="1">
    <citation type="journal article" date="2019" name="Int. J. Syst. Evol. Microbiol.">
        <title>The Global Catalogue of Microorganisms (GCM) 10K type strain sequencing project: providing services to taxonomists for standard genome sequencing and annotation.</title>
        <authorList>
            <consortium name="The Broad Institute Genomics Platform"/>
            <consortium name="The Broad Institute Genome Sequencing Center for Infectious Disease"/>
            <person name="Wu L."/>
            <person name="Ma J."/>
        </authorList>
    </citation>
    <scope>NUCLEOTIDE SEQUENCE [LARGE SCALE GENOMIC DNA]</scope>
    <source>
        <strain evidence="4">JCM 4376</strain>
    </source>
</reference>
<accession>A0ABQ2WAM7</accession>
<dbReference type="PANTHER" id="PTHR24305">
    <property type="entry name" value="CYTOCHROME P450"/>
    <property type="match status" value="1"/>
</dbReference>
<evidence type="ECO:0000313" key="4">
    <source>
        <dbReference type="Proteomes" id="UP000660675"/>
    </source>
</evidence>
<dbReference type="CDD" id="cd00302">
    <property type="entry name" value="cytochrome_P450"/>
    <property type="match status" value="1"/>
</dbReference>
<proteinExistence type="inferred from homology"/>
<comment type="similarity">
    <text evidence="1">Belongs to the cytochrome P450 family.</text>
</comment>
<evidence type="ECO:0008006" key="5">
    <source>
        <dbReference type="Google" id="ProtNLM"/>
    </source>
</evidence>
<organism evidence="3 4">
    <name type="scientific">Streptomyces gelaticus</name>
    <dbReference type="NCBI Taxonomy" id="285446"/>
    <lineage>
        <taxon>Bacteria</taxon>
        <taxon>Bacillati</taxon>
        <taxon>Actinomycetota</taxon>
        <taxon>Actinomycetes</taxon>
        <taxon>Kitasatosporales</taxon>
        <taxon>Streptomycetaceae</taxon>
        <taxon>Streptomyces</taxon>
    </lineage>
</organism>
<evidence type="ECO:0000256" key="1">
    <source>
        <dbReference type="ARBA" id="ARBA00010617"/>
    </source>
</evidence>
<protein>
    <recommendedName>
        <fullName evidence="5">Cytochrome P450</fullName>
    </recommendedName>
</protein>
<dbReference type="PANTHER" id="PTHR24305:SF166">
    <property type="entry name" value="CYTOCHROME P450 12A4, MITOCHONDRIAL-RELATED"/>
    <property type="match status" value="1"/>
</dbReference>